<feature type="binding site" evidence="3">
    <location>
        <position position="139"/>
    </location>
    <ligand>
        <name>a divalent metal cation</name>
        <dbReference type="ChEBI" id="CHEBI:60240"/>
        <label>2</label>
    </ligand>
</feature>
<comment type="cofactor">
    <cofactor evidence="3">
        <name>a divalent metal cation</name>
        <dbReference type="ChEBI" id="CHEBI:60240"/>
    </cofactor>
    <text evidence="3">Binds 2 divalent metal cations per subunit.</text>
</comment>
<keyword evidence="2" id="KW-0378">Hydrolase</keyword>
<feature type="binding site" evidence="3">
    <location>
        <position position="23"/>
    </location>
    <ligand>
        <name>a divalent metal cation</name>
        <dbReference type="ChEBI" id="CHEBI:60240"/>
        <label>1</label>
    </ligand>
</feature>
<name>A0A3G2R7M2_9FIRM</name>
<sequence>MDKKIQTVTGEIKKDKIKGAMVHEHLAMNLSGVRGETTSILGNQETLPAISEELNTLKELGVNTIVELTNIGMGRNPGLLKELAEKNELYIVAGTGYYKEEYYPPEVVELSLEELAEKLTNEILSDMENTGIKAGVYGEIGSSYNVITPSEQKVFRAVARSHKVTGAPISTHCELGTMGLEQRKIFDEEDISPEKISFGHQDLNENIHEQLELLRWGAFIQFDTVGKVRYRTDEARIQNLLELLDKGFENNILLSCDITRKTYLKKFGGHGYVYLYDSFLEKLQKQGVTCDIIKKMTVENPSRFLAF</sequence>
<feature type="binding site" evidence="3">
    <location>
        <position position="172"/>
    </location>
    <ligand>
        <name>a divalent metal cation</name>
        <dbReference type="ChEBI" id="CHEBI:60240"/>
        <label>2</label>
    </ligand>
</feature>
<dbReference type="KEGG" id="bacg:D2962_12895"/>
<dbReference type="InterPro" id="IPR032466">
    <property type="entry name" value="Metal_Hydrolase"/>
</dbReference>
<accession>A0A3G2R7M2</accession>
<dbReference type="Pfam" id="PF02126">
    <property type="entry name" value="PTE"/>
    <property type="match status" value="1"/>
</dbReference>
<keyword evidence="1 3" id="KW-0479">Metal-binding</keyword>
<dbReference type="RefSeq" id="WP_122015204.1">
    <property type="nucleotide sequence ID" value="NZ_CP033169.1"/>
</dbReference>
<dbReference type="AlphaFoldDB" id="A0A3G2R7M2"/>
<proteinExistence type="inferred from homology"/>
<dbReference type="CDD" id="cd00530">
    <property type="entry name" value="PTE"/>
    <property type="match status" value="1"/>
</dbReference>
<comment type="similarity">
    <text evidence="4">Belongs to the metallo-dependent hydrolases superfamily. Phosphotriesterase family.</text>
</comment>
<gene>
    <name evidence="5" type="ORF">D2962_12895</name>
</gene>
<dbReference type="GO" id="GO:0008270">
    <property type="term" value="F:zinc ion binding"/>
    <property type="evidence" value="ECO:0007669"/>
    <property type="project" value="InterPro"/>
</dbReference>
<dbReference type="PANTHER" id="PTHR10819">
    <property type="entry name" value="PHOSPHOTRIESTERASE-RELATED"/>
    <property type="match status" value="1"/>
</dbReference>
<dbReference type="Gene3D" id="3.20.20.140">
    <property type="entry name" value="Metal-dependent hydrolases"/>
    <property type="match status" value="1"/>
</dbReference>
<feature type="binding site" evidence="3">
    <location>
        <position position="200"/>
    </location>
    <ligand>
        <name>a divalent metal cation</name>
        <dbReference type="ChEBI" id="CHEBI:60240"/>
        <label>2</label>
    </ligand>
</feature>
<reference evidence="5 6" key="1">
    <citation type="submission" date="2018-10" db="EMBL/GenBank/DDBJ databases">
        <authorList>
            <person name="Zhang X."/>
        </authorList>
    </citation>
    <scope>NUCLEOTIDE SEQUENCE [LARGE SCALE GENOMIC DNA]</scope>
    <source>
        <strain evidence="5 6">SK-G1</strain>
    </source>
</reference>
<evidence type="ECO:0000256" key="4">
    <source>
        <dbReference type="PROSITE-ProRule" id="PRU00679"/>
    </source>
</evidence>
<feature type="binding site" evidence="3">
    <location>
        <position position="139"/>
    </location>
    <ligand>
        <name>a divalent metal cation</name>
        <dbReference type="ChEBI" id="CHEBI:60240"/>
        <label>1</label>
    </ligand>
</feature>
<dbReference type="PIRSF" id="PIRSF016839">
    <property type="entry name" value="PhP"/>
    <property type="match status" value="1"/>
</dbReference>
<dbReference type="PANTHER" id="PTHR10819:SF3">
    <property type="entry name" value="PHOSPHOTRIESTERASE-RELATED PROTEIN"/>
    <property type="match status" value="1"/>
</dbReference>
<dbReference type="EMBL" id="CP033169">
    <property type="protein sequence ID" value="AYO31375.1"/>
    <property type="molecule type" value="Genomic_DNA"/>
</dbReference>
<organism evidence="5 6">
    <name type="scientific">Biomaibacter acetigenes</name>
    <dbReference type="NCBI Taxonomy" id="2316383"/>
    <lineage>
        <taxon>Bacteria</taxon>
        <taxon>Bacillati</taxon>
        <taxon>Bacillota</taxon>
        <taxon>Clostridia</taxon>
        <taxon>Thermosediminibacterales</taxon>
        <taxon>Tepidanaerobacteraceae</taxon>
        <taxon>Biomaibacter</taxon>
    </lineage>
</organism>
<protein>
    <submittedName>
        <fullName evidence="5">Phosphotriesterase-related protein</fullName>
    </submittedName>
</protein>
<evidence type="ECO:0000256" key="1">
    <source>
        <dbReference type="ARBA" id="ARBA00022723"/>
    </source>
</evidence>
<evidence type="ECO:0000313" key="6">
    <source>
        <dbReference type="Proteomes" id="UP000280960"/>
    </source>
</evidence>
<evidence type="ECO:0000313" key="5">
    <source>
        <dbReference type="EMBL" id="AYO31375.1"/>
    </source>
</evidence>
<comment type="caution">
    <text evidence="4">Lacks conserved residue(s) required for the propagation of feature annotation.</text>
</comment>
<feature type="binding site" evidence="3">
    <location>
        <position position="25"/>
    </location>
    <ligand>
        <name>a divalent metal cation</name>
        <dbReference type="ChEBI" id="CHEBI:60240"/>
        <label>1</label>
    </ligand>
</feature>
<dbReference type="InterPro" id="IPR001559">
    <property type="entry name" value="Phosphotriesterase"/>
</dbReference>
<evidence type="ECO:0000256" key="3">
    <source>
        <dbReference type="PIRSR" id="PIRSR601559-52"/>
    </source>
</evidence>
<dbReference type="GO" id="GO:0016787">
    <property type="term" value="F:hydrolase activity"/>
    <property type="evidence" value="ECO:0007669"/>
    <property type="project" value="UniProtKB-KW"/>
</dbReference>
<feature type="binding site" evidence="3">
    <location>
        <position position="257"/>
    </location>
    <ligand>
        <name>a divalent metal cation</name>
        <dbReference type="ChEBI" id="CHEBI:60240"/>
        <label>1</label>
    </ligand>
</feature>
<dbReference type="PROSITE" id="PS51347">
    <property type="entry name" value="PHOSPHOTRIESTERASE_2"/>
    <property type="match status" value="1"/>
</dbReference>
<dbReference type="SUPFAM" id="SSF51556">
    <property type="entry name" value="Metallo-dependent hydrolases"/>
    <property type="match status" value="1"/>
</dbReference>
<keyword evidence="6" id="KW-1185">Reference proteome</keyword>
<dbReference type="Proteomes" id="UP000280960">
    <property type="component" value="Chromosome"/>
</dbReference>
<evidence type="ECO:0000256" key="2">
    <source>
        <dbReference type="ARBA" id="ARBA00022801"/>
    </source>
</evidence>